<evidence type="ECO:0000256" key="7">
    <source>
        <dbReference type="ARBA" id="ARBA00022827"/>
    </source>
</evidence>
<reference evidence="14 15" key="1">
    <citation type="submission" date="2019-04" db="EMBL/GenBank/DDBJ databases">
        <title>Flavobacterium sp. nov. isolated from construction timber.</title>
        <authorList>
            <person name="Lin S.-Y."/>
            <person name="Chang C.-T."/>
            <person name="Young C.-C."/>
        </authorList>
    </citation>
    <scope>NUCLEOTIDE SEQUENCE [LARGE SCALE GENOMIC DNA]</scope>
    <source>
        <strain evidence="14 15">CC-CTC003</strain>
    </source>
</reference>
<protein>
    <recommendedName>
        <fullName evidence="4 10">L-aspartate oxidase</fullName>
        <ecNumber evidence="4 10">1.4.3.16</ecNumber>
    </recommendedName>
</protein>
<dbReference type="UniPathway" id="UPA00253">
    <property type="reaction ID" value="UER00326"/>
</dbReference>
<dbReference type="InterPro" id="IPR027477">
    <property type="entry name" value="Succ_DH/fumarate_Rdtase_cat_sf"/>
</dbReference>
<evidence type="ECO:0000256" key="1">
    <source>
        <dbReference type="ARBA" id="ARBA00001974"/>
    </source>
</evidence>
<evidence type="ECO:0000256" key="4">
    <source>
        <dbReference type="ARBA" id="ARBA00012173"/>
    </source>
</evidence>
<evidence type="ECO:0000256" key="11">
    <source>
        <dbReference type="PIRSR" id="PIRSR000171-1"/>
    </source>
</evidence>
<dbReference type="Pfam" id="PF00890">
    <property type="entry name" value="FAD_binding_2"/>
    <property type="match status" value="1"/>
</dbReference>
<comment type="pathway">
    <text evidence="2 12">Cofactor biosynthesis; NAD(+) biosynthesis; iminoaspartate from L-aspartate (oxidase route): step 1/1.</text>
</comment>
<evidence type="ECO:0000256" key="9">
    <source>
        <dbReference type="ARBA" id="ARBA00048305"/>
    </source>
</evidence>
<dbReference type="PANTHER" id="PTHR42716">
    <property type="entry name" value="L-ASPARTATE OXIDASE"/>
    <property type="match status" value="1"/>
</dbReference>
<keyword evidence="8 12" id="KW-0560">Oxidoreductase</keyword>
<comment type="function">
    <text evidence="12">Catalyzes the oxidation of L-aspartate to iminoaspartate.</text>
</comment>
<comment type="similarity">
    <text evidence="3 12">Belongs to the FAD-dependent oxidoreductase 2 family. NadB subfamily.</text>
</comment>
<evidence type="ECO:0000256" key="2">
    <source>
        <dbReference type="ARBA" id="ARBA00004950"/>
    </source>
</evidence>
<dbReference type="Gene3D" id="3.90.700.10">
    <property type="entry name" value="Succinate dehydrogenase/fumarate reductase flavoprotein, catalytic domain"/>
    <property type="match status" value="1"/>
</dbReference>
<dbReference type="RefSeq" id="WP_136404415.1">
    <property type="nucleotide sequence ID" value="NZ_SSNZ01000012.1"/>
</dbReference>
<dbReference type="GO" id="GO:0034628">
    <property type="term" value="P:'de novo' NAD+ biosynthetic process from L-aspartate"/>
    <property type="evidence" value="ECO:0007669"/>
    <property type="project" value="TreeGrafter"/>
</dbReference>
<dbReference type="InterPro" id="IPR005288">
    <property type="entry name" value="NadB"/>
</dbReference>
<dbReference type="FunFam" id="3.90.700.10:FF:000002">
    <property type="entry name" value="L-aspartate oxidase"/>
    <property type="match status" value="1"/>
</dbReference>
<evidence type="ECO:0000256" key="3">
    <source>
        <dbReference type="ARBA" id="ARBA00008562"/>
    </source>
</evidence>
<dbReference type="OrthoDB" id="9806724at2"/>
<evidence type="ECO:0000256" key="5">
    <source>
        <dbReference type="ARBA" id="ARBA00022630"/>
    </source>
</evidence>
<feature type="active site" description="Proton acceptor" evidence="11">
    <location>
        <position position="279"/>
    </location>
</feature>
<sequence>MEKTDILIVGSGISGLFFAIKMAKKRPDLSITILTKASADSTNTRYAQGGIAVVTNTEEDSFEQHIRDTLQAGGGSCNTEIVRMVVEQAPERLQELLNLQVDFDTTVSGAWDLGLEGGHSHHRILHYKDQSGLEMERKLLRQLSRYPNIVLFEDYFSIDLTTENNCCTGMSYYDKTRGTIKHIRSRITVLCTGGCGQLFQNTTNPEIATGDGVAMAFRAGAVIKDMQYIQFHPTALYETGKNPLFLLSEAVRGFGAYIINHNYERFLFKYDTRGELATRDIISKAIGTELLKTSEKHVYLDCRHLNAKRFYEHFPSITDYCLKSGFDPAKEPIPIVPAAHYQCGGIQVDKNARTSIQNLYAVGECAQTGLHGKNRLASNSLLEALVFAHQGMQSALKTIDSIRFSTVITLNQQPIASYSTTPSIKPLKALLQKTMTAFFTTEASDINTVRNTLKKLKQKADSLFQSHDRNSFPSYIEFRNMLTVSMILLEHSYSTPEIESFTTS</sequence>
<comment type="cofactor">
    <cofactor evidence="1 12">
        <name>FAD</name>
        <dbReference type="ChEBI" id="CHEBI:57692"/>
    </cofactor>
</comment>
<feature type="domain" description="FAD-dependent oxidoreductase 2 FAD-binding" evidence="13">
    <location>
        <begin position="5"/>
        <end position="381"/>
    </location>
</feature>
<keyword evidence="6 12" id="KW-0662">Pyridine nucleotide biosynthesis</keyword>
<dbReference type="PRINTS" id="PR00368">
    <property type="entry name" value="FADPNR"/>
</dbReference>
<keyword evidence="15" id="KW-1185">Reference proteome</keyword>
<dbReference type="InterPro" id="IPR036188">
    <property type="entry name" value="FAD/NAD-bd_sf"/>
</dbReference>
<dbReference type="EC" id="1.4.3.16" evidence="4 10"/>
<evidence type="ECO:0000256" key="8">
    <source>
        <dbReference type="ARBA" id="ARBA00023002"/>
    </source>
</evidence>
<dbReference type="GO" id="GO:0005737">
    <property type="term" value="C:cytoplasm"/>
    <property type="evidence" value="ECO:0007669"/>
    <property type="project" value="UniProtKB-SubCell"/>
</dbReference>
<dbReference type="AlphaFoldDB" id="A0A4S3ZPI6"/>
<accession>A0A4S3ZPI6</accession>
<organism evidence="14 15">
    <name type="scientific">Flavobacterium supellecticarium</name>
    <dbReference type="NCBI Taxonomy" id="2565924"/>
    <lineage>
        <taxon>Bacteria</taxon>
        <taxon>Pseudomonadati</taxon>
        <taxon>Bacteroidota</taxon>
        <taxon>Flavobacteriia</taxon>
        <taxon>Flavobacteriales</taxon>
        <taxon>Flavobacteriaceae</taxon>
        <taxon>Flavobacterium</taxon>
    </lineage>
</organism>
<dbReference type="PIRSF" id="PIRSF000171">
    <property type="entry name" value="SDHA_APRA_LASPO"/>
    <property type="match status" value="1"/>
</dbReference>
<evidence type="ECO:0000313" key="15">
    <source>
        <dbReference type="Proteomes" id="UP000307507"/>
    </source>
</evidence>
<name>A0A4S3ZPI6_9FLAO</name>
<dbReference type="GO" id="GO:0008734">
    <property type="term" value="F:L-aspartate oxidase activity"/>
    <property type="evidence" value="ECO:0007669"/>
    <property type="project" value="UniProtKB-UniRule"/>
</dbReference>
<evidence type="ECO:0000259" key="13">
    <source>
        <dbReference type="Pfam" id="PF00890"/>
    </source>
</evidence>
<evidence type="ECO:0000256" key="12">
    <source>
        <dbReference type="RuleBase" id="RU362049"/>
    </source>
</evidence>
<comment type="caution">
    <text evidence="14">The sequence shown here is derived from an EMBL/GenBank/DDBJ whole genome shotgun (WGS) entry which is preliminary data.</text>
</comment>
<gene>
    <name evidence="14" type="primary">nadB</name>
    <name evidence="14" type="ORF">E6C50_16835</name>
</gene>
<keyword evidence="5 12" id="KW-0285">Flavoprotein</keyword>
<evidence type="ECO:0000256" key="6">
    <source>
        <dbReference type="ARBA" id="ARBA00022642"/>
    </source>
</evidence>
<keyword evidence="7 12" id="KW-0274">FAD</keyword>
<dbReference type="NCBIfam" id="TIGR00551">
    <property type="entry name" value="nadB"/>
    <property type="match status" value="1"/>
</dbReference>
<evidence type="ECO:0000313" key="14">
    <source>
        <dbReference type="EMBL" id="THF47426.1"/>
    </source>
</evidence>
<comment type="subcellular location">
    <subcellularLocation>
        <location evidence="12">Cytoplasm</location>
    </subcellularLocation>
</comment>
<dbReference type="EMBL" id="SSNZ01000012">
    <property type="protein sequence ID" value="THF47426.1"/>
    <property type="molecule type" value="Genomic_DNA"/>
</dbReference>
<dbReference type="PANTHER" id="PTHR42716:SF2">
    <property type="entry name" value="L-ASPARTATE OXIDASE, CHLOROPLASTIC"/>
    <property type="match status" value="1"/>
</dbReference>
<evidence type="ECO:0000256" key="10">
    <source>
        <dbReference type="NCBIfam" id="TIGR00551"/>
    </source>
</evidence>
<dbReference type="InterPro" id="IPR003953">
    <property type="entry name" value="FAD-dep_OxRdtase_2_FAD-bd"/>
</dbReference>
<comment type="catalytic activity">
    <reaction evidence="9">
        <text>L-aspartate + O2 = iminosuccinate + H2O2</text>
        <dbReference type="Rhea" id="RHEA:25876"/>
        <dbReference type="ChEBI" id="CHEBI:15379"/>
        <dbReference type="ChEBI" id="CHEBI:16240"/>
        <dbReference type="ChEBI" id="CHEBI:29991"/>
        <dbReference type="ChEBI" id="CHEBI:77875"/>
        <dbReference type="EC" id="1.4.3.16"/>
    </reaction>
    <physiologicalReaction direction="left-to-right" evidence="9">
        <dbReference type="Rhea" id="RHEA:25877"/>
    </physiologicalReaction>
</comment>
<dbReference type="Gene3D" id="3.50.50.60">
    <property type="entry name" value="FAD/NAD(P)-binding domain"/>
    <property type="match status" value="1"/>
</dbReference>
<dbReference type="SUPFAM" id="SSF51905">
    <property type="entry name" value="FAD/NAD(P)-binding domain"/>
    <property type="match status" value="1"/>
</dbReference>
<dbReference type="Proteomes" id="UP000307507">
    <property type="component" value="Unassembled WGS sequence"/>
</dbReference>
<dbReference type="SUPFAM" id="SSF56425">
    <property type="entry name" value="Succinate dehydrogenase/fumarate reductase flavoprotein, catalytic domain"/>
    <property type="match status" value="1"/>
</dbReference>
<proteinExistence type="inferred from homology"/>